<comment type="cofactor">
    <cofactor evidence="1">
        <name>a divalent metal cation</name>
        <dbReference type="ChEBI" id="CHEBI:60240"/>
    </cofactor>
</comment>
<dbReference type="EMBL" id="VWXL01000106">
    <property type="protein sequence ID" value="MVB12894.1"/>
    <property type="molecule type" value="Genomic_DNA"/>
</dbReference>
<reference evidence="8 9" key="1">
    <citation type="submission" date="2019-09" db="EMBL/GenBank/DDBJ databases">
        <title>Genome sequence of Clostridium sp. EA1.</title>
        <authorList>
            <person name="Poehlein A."/>
            <person name="Bengelsdorf F.R."/>
            <person name="Daniel R."/>
        </authorList>
    </citation>
    <scope>NUCLEOTIDE SEQUENCE [LARGE SCALE GENOMIC DNA]</scope>
    <source>
        <strain evidence="8 9">EA1</strain>
    </source>
</reference>
<dbReference type="PANTHER" id="PTHR30636">
    <property type="entry name" value="UPF0701 PROTEIN YICC"/>
    <property type="match status" value="1"/>
</dbReference>
<evidence type="ECO:0000256" key="5">
    <source>
        <dbReference type="ARBA" id="ARBA00035648"/>
    </source>
</evidence>
<keyword evidence="9" id="KW-1185">Reference proteome</keyword>
<feature type="domain" description="Endoribonuclease YicC-like C-terminal" evidence="7">
    <location>
        <begin position="176"/>
        <end position="295"/>
    </location>
</feature>
<comment type="caution">
    <text evidence="8">The sequence shown here is derived from an EMBL/GenBank/DDBJ whole genome shotgun (WGS) entry which is preliminary data.</text>
</comment>
<dbReference type="InterPro" id="IPR013551">
    <property type="entry name" value="YicC-like_C"/>
</dbReference>
<organism evidence="8 9">
    <name type="scientific">Caproicibacter fermentans</name>
    <dbReference type="NCBI Taxonomy" id="2576756"/>
    <lineage>
        <taxon>Bacteria</taxon>
        <taxon>Bacillati</taxon>
        <taxon>Bacillota</taxon>
        <taxon>Clostridia</taxon>
        <taxon>Eubacteriales</taxon>
        <taxon>Acutalibacteraceae</taxon>
        <taxon>Caproicibacter</taxon>
    </lineage>
</organism>
<keyword evidence="3" id="KW-0255">Endonuclease</keyword>
<evidence type="ECO:0000256" key="1">
    <source>
        <dbReference type="ARBA" id="ARBA00001968"/>
    </source>
</evidence>
<comment type="similarity">
    <text evidence="5">Belongs to the YicC/YloC family.</text>
</comment>
<dbReference type="Pfam" id="PF08340">
    <property type="entry name" value="YicC-like_C"/>
    <property type="match status" value="1"/>
</dbReference>
<evidence type="ECO:0000259" key="7">
    <source>
        <dbReference type="Pfam" id="PF08340"/>
    </source>
</evidence>
<dbReference type="GO" id="GO:0016787">
    <property type="term" value="F:hydrolase activity"/>
    <property type="evidence" value="ECO:0007669"/>
    <property type="project" value="UniProtKB-KW"/>
</dbReference>
<proteinExistence type="inferred from homology"/>
<dbReference type="GO" id="GO:0004521">
    <property type="term" value="F:RNA endonuclease activity"/>
    <property type="evidence" value="ECO:0007669"/>
    <property type="project" value="InterPro"/>
</dbReference>
<evidence type="ECO:0000313" key="8">
    <source>
        <dbReference type="EMBL" id="MVB12894.1"/>
    </source>
</evidence>
<dbReference type="InterPro" id="IPR013527">
    <property type="entry name" value="YicC-like_N"/>
</dbReference>
<accession>A0A6N8I4A9</accession>
<evidence type="ECO:0000256" key="2">
    <source>
        <dbReference type="ARBA" id="ARBA00022722"/>
    </source>
</evidence>
<evidence type="ECO:0000256" key="4">
    <source>
        <dbReference type="ARBA" id="ARBA00022801"/>
    </source>
</evidence>
<dbReference type="NCBIfam" id="TIGR00255">
    <property type="entry name" value="YicC/YloC family endoribonuclease"/>
    <property type="match status" value="1"/>
</dbReference>
<dbReference type="Proteomes" id="UP000469440">
    <property type="component" value="Unassembled WGS sequence"/>
</dbReference>
<keyword evidence="2" id="KW-0540">Nuclease</keyword>
<evidence type="ECO:0008006" key="10">
    <source>
        <dbReference type="Google" id="ProtNLM"/>
    </source>
</evidence>
<gene>
    <name evidence="8" type="ORF">CAFE_36410</name>
</gene>
<evidence type="ECO:0000256" key="3">
    <source>
        <dbReference type="ARBA" id="ARBA00022759"/>
    </source>
</evidence>
<name>A0A6N8I4A9_9FIRM</name>
<protein>
    <recommendedName>
        <fullName evidence="10">YicC family protein</fullName>
    </recommendedName>
</protein>
<feature type="domain" description="Endoribonuclease YicC-like N-terminal" evidence="6">
    <location>
        <begin position="5"/>
        <end position="159"/>
    </location>
</feature>
<sequence length="295" mass="33546">MISLIKSMTGFGRSEKIVGGRDIAVEIRSVNHRYFDYSSRISRGYGFLDAKLKSFLQDRVARGKLDLYVSVETLESADAEVLVNHSLASGYIAALRDLQKRYGLRDDLSVMTVARYADLFTVHQAPEDEEEIWTAVRGVAEEAFQSFSAMRQTEGSHLKDDFLKRTKTILELVGQVEERSPKTVTEYREKLLQRLHEMLTDVNIDEQRILTEAAVFADKVSVAEETVRLRSHISQFHSMLETGEAIGRKLDFLVQEMNREANTIGSKCVDAEIAHLVVDMKAEIEKIREQVQNVE</sequence>
<dbReference type="AlphaFoldDB" id="A0A6N8I4A9"/>
<evidence type="ECO:0000259" key="6">
    <source>
        <dbReference type="Pfam" id="PF03755"/>
    </source>
</evidence>
<dbReference type="PANTHER" id="PTHR30636:SF3">
    <property type="entry name" value="UPF0701 PROTEIN YICC"/>
    <property type="match status" value="1"/>
</dbReference>
<dbReference type="InterPro" id="IPR005229">
    <property type="entry name" value="YicC/YloC-like"/>
</dbReference>
<keyword evidence="4" id="KW-0378">Hydrolase</keyword>
<evidence type="ECO:0000313" key="9">
    <source>
        <dbReference type="Proteomes" id="UP000469440"/>
    </source>
</evidence>
<dbReference type="Pfam" id="PF03755">
    <property type="entry name" value="YicC-like_N"/>
    <property type="match status" value="1"/>
</dbReference>